<dbReference type="PANTHER" id="PTHR34064:SF3">
    <property type="entry name" value="OS04G0672300 PROTEIN"/>
    <property type="match status" value="1"/>
</dbReference>
<accession>A0A833R563</accession>
<organism evidence="2 3">
    <name type="scientific">Carex littledalei</name>
    <dbReference type="NCBI Taxonomy" id="544730"/>
    <lineage>
        <taxon>Eukaryota</taxon>
        <taxon>Viridiplantae</taxon>
        <taxon>Streptophyta</taxon>
        <taxon>Embryophyta</taxon>
        <taxon>Tracheophyta</taxon>
        <taxon>Spermatophyta</taxon>
        <taxon>Magnoliopsida</taxon>
        <taxon>Liliopsida</taxon>
        <taxon>Poales</taxon>
        <taxon>Cyperaceae</taxon>
        <taxon>Cyperoideae</taxon>
        <taxon>Cariceae</taxon>
        <taxon>Carex</taxon>
        <taxon>Carex subgen. Euthyceras</taxon>
    </lineage>
</organism>
<dbReference type="EMBL" id="SWLB01000008">
    <property type="protein sequence ID" value="KAF3335409.1"/>
    <property type="molecule type" value="Genomic_DNA"/>
</dbReference>
<sequence>MEEALLQNQVNTMDKSGNLVLDIEGLTHTSDKCCSGSPKVMRALSRKGSNRMDRRGGEEYETEDGAKKLIVKVIPSQLEQLKLPLVQNKSSMLSPCTATSPALNDIGDSRYKRFNRLAPINPRKIVLFFATVSSLGTMILIYFTLAINRRSGD</sequence>
<dbReference type="PANTHER" id="PTHR34064">
    <property type="entry name" value="OS04G0672300 PROTEIN"/>
    <property type="match status" value="1"/>
</dbReference>
<name>A0A833R563_9POAL</name>
<comment type="caution">
    <text evidence="2">The sequence shown here is derived from an EMBL/GenBank/DDBJ whole genome shotgun (WGS) entry which is preliminary data.</text>
</comment>
<dbReference type="OrthoDB" id="1928523at2759"/>
<feature type="transmembrane region" description="Helical" evidence="1">
    <location>
        <begin position="125"/>
        <end position="147"/>
    </location>
</feature>
<keyword evidence="3" id="KW-1185">Reference proteome</keyword>
<keyword evidence="1" id="KW-0812">Transmembrane</keyword>
<gene>
    <name evidence="2" type="ORF">FCM35_KLT19916</name>
</gene>
<proteinExistence type="predicted"/>
<evidence type="ECO:0000313" key="2">
    <source>
        <dbReference type="EMBL" id="KAF3335409.1"/>
    </source>
</evidence>
<evidence type="ECO:0000313" key="3">
    <source>
        <dbReference type="Proteomes" id="UP000623129"/>
    </source>
</evidence>
<protein>
    <submittedName>
        <fullName evidence="2">Uncharacterized protein</fullName>
    </submittedName>
</protein>
<dbReference type="AlphaFoldDB" id="A0A833R563"/>
<keyword evidence="1" id="KW-1133">Transmembrane helix</keyword>
<reference evidence="2" key="1">
    <citation type="submission" date="2020-01" db="EMBL/GenBank/DDBJ databases">
        <title>Genome sequence of Kobresia littledalei, the first chromosome-level genome in the family Cyperaceae.</title>
        <authorList>
            <person name="Qu G."/>
        </authorList>
    </citation>
    <scope>NUCLEOTIDE SEQUENCE</scope>
    <source>
        <strain evidence="2">C.B.Clarke</strain>
        <tissue evidence="2">Leaf</tissue>
    </source>
</reference>
<dbReference type="Proteomes" id="UP000623129">
    <property type="component" value="Unassembled WGS sequence"/>
</dbReference>
<keyword evidence="1" id="KW-0472">Membrane</keyword>
<evidence type="ECO:0000256" key="1">
    <source>
        <dbReference type="SAM" id="Phobius"/>
    </source>
</evidence>